<dbReference type="Gene3D" id="1.10.1660.10">
    <property type="match status" value="1"/>
</dbReference>
<dbReference type="SUPFAM" id="SSF46955">
    <property type="entry name" value="Putative DNA-binding domain"/>
    <property type="match status" value="1"/>
</dbReference>
<proteinExistence type="predicted"/>
<gene>
    <name evidence="2" type="ordered locus">Rcas_3677</name>
</gene>
<evidence type="ECO:0000313" key="2">
    <source>
        <dbReference type="EMBL" id="ABU59726.1"/>
    </source>
</evidence>
<keyword evidence="3" id="KW-1185">Reference proteome</keyword>
<protein>
    <submittedName>
        <fullName evidence="2">Putative transcriptional regulator, MerR family</fullName>
    </submittedName>
</protein>
<name>A7NQ80_ROSCS</name>
<dbReference type="KEGG" id="rca:Rcas_3677"/>
<reference evidence="2 3" key="1">
    <citation type="submission" date="2007-08" db="EMBL/GenBank/DDBJ databases">
        <title>Complete sequence of Roseiflexus castenholzii DSM 13941.</title>
        <authorList>
            <consortium name="US DOE Joint Genome Institute"/>
            <person name="Copeland A."/>
            <person name="Lucas S."/>
            <person name="Lapidus A."/>
            <person name="Barry K."/>
            <person name="Glavina del Rio T."/>
            <person name="Dalin E."/>
            <person name="Tice H."/>
            <person name="Pitluck S."/>
            <person name="Thompson L.S."/>
            <person name="Brettin T."/>
            <person name="Bruce D."/>
            <person name="Detter J.C."/>
            <person name="Han C."/>
            <person name="Tapia R."/>
            <person name="Schmutz J."/>
            <person name="Larimer F."/>
            <person name="Land M."/>
            <person name="Hauser L."/>
            <person name="Kyrpides N."/>
            <person name="Mikhailova N."/>
            <person name="Bryant D.A."/>
            <person name="Hanada S."/>
            <person name="Tsukatani Y."/>
            <person name="Richardson P."/>
        </authorList>
    </citation>
    <scope>NUCLEOTIDE SEQUENCE [LARGE SCALE GENOMIC DNA]</scope>
    <source>
        <strain evidence="3">DSM 13941 / HLO8</strain>
    </source>
</reference>
<dbReference type="Proteomes" id="UP000000263">
    <property type="component" value="Chromosome"/>
</dbReference>
<dbReference type="HOGENOM" id="CLU_392731_0_0_0"/>
<feature type="domain" description="HTH merR-type" evidence="1">
    <location>
        <begin position="50"/>
        <end position="117"/>
    </location>
</feature>
<dbReference type="OrthoDB" id="9806513at2"/>
<organism evidence="2 3">
    <name type="scientific">Roseiflexus castenholzii (strain DSM 13941 / HLO8)</name>
    <dbReference type="NCBI Taxonomy" id="383372"/>
    <lineage>
        <taxon>Bacteria</taxon>
        <taxon>Bacillati</taxon>
        <taxon>Chloroflexota</taxon>
        <taxon>Chloroflexia</taxon>
        <taxon>Chloroflexales</taxon>
        <taxon>Roseiflexineae</taxon>
        <taxon>Roseiflexaceae</taxon>
        <taxon>Roseiflexus</taxon>
    </lineage>
</organism>
<evidence type="ECO:0000259" key="1">
    <source>
        <dbReference type="Pfam" id="PF13411"/>
    </source>
</evidence>
<dbReference type="eggNOG" id="COG0789">
    <property type="taxonomic scope" value="Bacteria"/>
</dbReference>
<dbReference type="SUPFAM" id="SSF55781">
    <property type="entry name" value="GAF domain-like"/>
    <property type="match status" value="1"/>
</dbReference>
<dbReference type="InterPro" id="IPR000551">
    <property type="entry name" value="MerR-type_HTH_dom"/>
</dbReference>
<dbReference type="GO" id="GO:0003677">
    <property type="term" value="F:DNA binding"/>
    <property type="evidence" value="ECO:0007669"/>
    <property type="project" value="InterPro"/>
</dbReference>
<sequence length="692" mass="78874">MDRTAHGLTSLRNGVKTLPLAPMRDNSEIRTLIDRVLPVVDEWREHLTVSIGRATELTGLKDTQIRYFEELYRQDRDPAASSGVTRSYSLTDLRRLAVFAELLKEGYRPAQAAEIVRSFADAIDYGAAYTVADALRREGDAITDGFLLSRLASQVIFAAQREIGERLPDARIIAMFLVERRIDGVSAEEFVDIARDIATHPQNVLVAVDRAAVIGNESDSSESVWSDDESSIVLFYSRDPWSVPVPDRAQFCYYRPPSTPDATVVFMVESAGYRSIPPELTVKTSARDHLLDWMVRMCLSIFPEFRQATRAHNYRYRSDGYRLAHTRQSLTRLMHRVRDLIFGDDADVSVACLLLPDDLYKPMYLSILAHAGYPEARARQARLMLYGEGEGLSGRAFNAREPFLTLDAEQDLRVFGAQDERCKVALAAPLLSHWDTHPFGVLYLASQRPASPLWSETAFVALVFGNILSELLGRWWLTRLRRKHDNLLHRYVAEYIRWFNGMDMHGPEFNEGLQQIERIWERIAVTSASSGNVRTVVERLSRQYVTLVVLDIDRSRQLHSRGDEPFLLAAQRHVHQAIAQILPDVRGYWFKNDHTLLVLDGYAPEEAIVLIRRIAGRVQMVPVVIEGRTERTTVTISAALKSLSYQELYDLSHHDREVLRSSLMTIIDTIYEQTRGCERTIKVFQHGVWEKV</sequence>
<dbReference type="InterPro" id="IPR029016">
    <property type="entry name" value="GAF-like_dom_sf"/>
</dbReference>
<dbReference type="Gene3D" id="3.30.450.40">
    <property type="match status" value="1"/>
</dbReference>
<dbReference type="GO" id="GO:0006355">
    <property type="term" value="P:regulation of DNA-templated transcription"/>
    <property type="evidence" value="ECO:0007669"/>
    <property type="project" value="InterPro"/>
</dbReference>
<dbReference type="InterPro" id="IPR009061">
    <property type="entry name" value="DNA-bd_dom_put_sf"/>
</dbReference>
<dbReference type="Pfam" id="PF13411">
    <property type="entry name" value="MerR_1"/>
    <property type="match status" value="1"/>
</dbReference>
<dbReference type="AlphaFoldDB" id="A7NQ80"/>
<dbReference type="EMBL" id="CP000804">
    <property type="protein sequence ID" value="ABU59726.1"/>
    <property type="molecule type" value="Genomic_DNA"/>
</dbReference>
<accession>A7NQ80</accession>
<evidence type="ECO:0000313" key="3">
    <source>
        <dbReference type="Proteomes" id="UP000000263"/>
    </source>
</evidence>